<dbReference type="PANTHER" id="PTHR14969:SF62">
    <property type="entry name" value="DECAPRENYLPHOSPHORYL-5-PHOSPHORIBOSE PHOSPHATASE RV3807C-RELATED"/>
    <property type="match status" value="1"/>
</dbReference>
<dbReference type="InterPro" id="IPR000326">
    <property type="entry name" value="PAP2/HPO"/>
</dbReference>
<dbReference type="SUPFAM" id="SSF48317">
    <property type="entry name" value="Acid phosphatase/Vanadium-dependent haloperoxidase"/>
    <property type="match status" value="1"/>
</dbReference>
<reference evidence="9" key="1">
    <citation type="submission" date="2006-01" db="EMBL/GenBank/DDBJ databases">
        <title>Complete sequence of Anaeromyxobacter dehalogenans 2CP-C.</title>
        <authorList>
            <consortium name="US DOE Joint Genome Institute"/>
            <person name="Copeland A."/>
            <person name="Lucas S."/>
            <person name="Lapidus A."/>
            <person name="Barry K."/>
            <person name="Detter J.C."/>
            <person name="Glavina T."/>
            <person name="Hammon N."/>
            <person name="Israni S."/>
            <person name="Pitluck S."/>
            <person name="Brettin T."/>
            <person name="Bruce D."/>
            <person name="Han C."/>
            <person name="Tapia R."/>
            <person name="Gilna P."/>
            <person name="Kiss H."/>
            <person name="Schmutz J."/>
            <person name="Larimer F."/>
            <person name="Land M."/>
            <person name="Kyrpides N."/>
            <person name="Anderson I."/>
            <person name="Sanford R.A."/>
            <person name="Ritalahti K.M."/>
            <person name="Thomas H.S."/>
            <person name="Kirby J.R."/>
            <person name="Zhulin I.B."/>
            <person name="Loeffler F.E."/>
            <person name="Richardson P."/>
        </authorList>
    </citation>
    <scope>NUCLEOTIDE SEQUENCE</scope>
    <source>
        <strain evidence="9">2CP-C</strain>
    </source>
</reference>
<evidence type="ECO:0000259" key="8">
    <source>
        <dbReference type="SMART" id="SM00014"/>
    </source>
</evidence>
<dbReference type="Pfam" id="PF01569">
    <property type="entry name" value="PAP2"/>
    <property type="match status" value="1"/>
</dbReference>
<dbReference type="Gene3D" id="1.20.144.10">
    <property type="entry name" value="Phosphatidic acid phosphatase type 2/haloperoxidase"/>
    <property type="match status" value="1"/>
</dbReference>
<sequence length="200" mass="20608">MTDDRFPGEDQLAEVAVDAGAGTVVVRVGRLQRILSLDEALLVSVQRFRRPWRTALARTLTHLGDGKSWTAIGLACLATATERGAHLGLRIGAATGIATLLSQALKRSLTRARPDASITGFEALAANPDRFSFPSGHTAAAFGVAVAFAGEPASLGPAALLLAVGIGLSRVYLGAHYPLDVVAGAVLGVFGGLASRLLVS</sequence>
<dbReference type="OrthoDB" id="9801622at2"/>
<name>Q2IGQ8_ANADE</name>
<dbReference type="GO" id="GO:0016787">
    <property type="term" value="F:hydrolase activity"/>
    <property type="evidence" value="ECO:0007669"/>
    <property type="project" value="UniProtKB-KW"/>
</dbReference>
<feature type="domain" description="Phosphatidic acid phosphatase type 2/haloperoxidase" evidence="8">
    <location>
        <begin position="86"/>
        <end position="196"/>
    </location>
</feature>
<evidence type="ECO:0000256" key="2">
    <source>
        <dbReference type="ARBA" id="ARBA00022475"/>
    </source>
</evidence>
<evidence type="ECO:0000313" key="9">
    <source>
        <dbReference type="EMBL" id="ABC83765.1"/>
    </source>
</evidence>
<evidence type="ECO:0000256" key="4">
    <source>
        <dbReference type="ARBA" id="ARBA00022801"/>
    </source>
</evidence>
<evidence type="ECO:0000256" key="7">
    <source>
        <dbReference type="SAM" id="Phobius"/>
    </source>
</evidence>
<keyword evidence="3 7" id="KW-0812">Transmembrane</keyword>
<protein>
    <submittedName>
        <fullName evidence="9">Phosphoesterase, PA-phosphatase related protein</fullName>
    </submittedName>
</protein>
<dbReference type="AlphaFoldDB" id="Q2IGQ8"/>
<keyword evidence="2" id="KW-1003">Cell membrane</keyword>
<dbReference type="InterPro" id="IPR036938">
    <property type="entry name" value="PAP2/HPO_sf"/>
</dbReference>
<dbReference type="PANTHER" id="PTHR14969">
    <property type="entry name" value="SPHINGOSINE-1-PHOSPHATE PHOSPHOHYDROLASE"/>
    <property type="match status" value="1"/>
</dbReference>
<comment type="subcellular location">
    <subcellularLocation>
        <location evidence="1">Cell membrane</location>
        <topology evidence="1">Multi-pass membrane protein</topology>
    </subcellularLocation>
</comment>
<feature type="transmembrane region" description="Helical" evidence="7">
    <location>
        <begin position="181"/>
        <end position="199"/>
    </location>
</feature>
<evidence type="ECO:0000256" key="6">
    <source>
        <dbReference type="ARBA" id="ARBA00023136"/>
    </source>
</evidence>
<gene>
    <name evidence="9" type="ordered locus">Adeh_4001</name>
</gene>
<accession>Q2IGQ8</accession>
<dbReference type="Proteomes" id="UP000001935">
    <property type="component" value="Chromosome"/>
</dbReference>
<dbReference type="SMART" id="SM00014">
    <property type="entry name" value="acidPPc"/>
    <property type="match status" value="1"/>
</dbReference>
<dbReference type="EMBL" id="CP000251">
    <property type="protein sequence ID" value="ABC83765.1"/>
    <property type="molecule type" value="Genomic_DNA"/>
</dbReference>
<evidence type="ECO:0000256" key="3">
    <source>
        <dbReference type="ARBA" id="ARBA00022692"/>
    </source>
</evidence>
<dbReference type="RefSeq" id="WP_011423047.1">
    <property type="nucleotide sequence ID" value="NC_007760.1"/>
</dbReference>
<evidence type="ECO:0000256" key="5">
    <source>
        <dbReference type="ARBA" id="ARBA00022989"/>
    </source>
</evidence>
<dbReference type="KEGG" id="ade:Adeh_4001"/>
<dbReference type="HOGENOM" id="CLU_072573_10_2_7"/>
<keyword evidence="5 7" id="KW-1133">Transmembrane helix</keyword>
<dbReference type="GO" id="GO:0005886">
    <property type="term" value="C:plasma membrane"/>
    <property type="evidence" value="ECO:0007669"/>
    <property type="project" value="UniProtKB-SubCell"/>
</dbReference>
<evidence type="ECO:0000256" key="1">
    <source>
        <dbReference type="ARBA" id="ARBA00004651"/>
    </source>
</evidence>
<evidence type="ECO:0000313" key="10">
    <source>
        <dbReference type="Proteomes" id="UP000001935"/>
    </source>
</evidence>
<organism evidence="9 10">
    <name type="scientific">Anaeromyxobacter dehalogenans (strain 2CP-C)</name>
    <dbReference type="NCBI Taxonomy" id="290397"/>
    <lineage>
        <taxon>Bacteria</taxon>
        <taxon>Pseudomonadati</taxon>
        <taxon>Myxococcota</taxon>
        <taxon>Myxococcia</taxon>
        <taxon>Myxococcales</taxon>
        <taxon>Cystobacterineae</taxon>
        <taxon>Anaeromyxobacteraceae</taxon>
        <taxon>Anaeromyxobacter</taxon>
    </lineage>
</organism>
<keyword evidence="4" id="KW-0378">Hydrolase</keyword>
<dbReference type="STRING" id="290397.Adeh_4001"/>
<dbReference type="eggNOG" id="COG0671">
    <property type="taxonomic scope" value="Bacteria"/>
</dbReference>
<keyword evidence="6 7" id="KW-0472">Membrane</keyword>
<proteinExistence type="predicted"/>